<dbReference type="Proteomes" id="UP000184603">
    <property type="component" value="Unassembled WGS sequence"/>
</dbReference>
<accession>A0A1M7YKC4</accession>
<sequence>MKGFKIAAVLTLFFVAGILPLSAMAEKYPSEPLNYILCFNPGGETDITA</sequence>
<gene>
    <name evidence="1" type="ORF">SAMN02745220_04916</name>
</gene>
<dbReference type="EMBL" id="FRFE01000046">
    <property type="protein sequence ID" value="SHO53080.1"/>
    <property type="molecule type" value="Genomic_DNA"/>
</dbReference>
<organism evidence="1 2">
    <name type="scientific">Desulfopila aestuarii DSM 18488</name>
    <dbReference type="NCBI Taxonomy" id="1121416"/>
    <lineage>
        <taxon>Bacteria</taxon>
        <taxon>Pseudomonadati</taxon>
        <taxon>Thermodesulfobacteriota</taxon>
        <taxon>Desulfobulbia</taxon>
        <taxon>Desulfobulbales</taxon>
        <taxon>Desulfocapsaceae</taxon>
        <taxon>Desulfopila</taxon>
    </lineage>
</organism>
<dbReference type="STRING" id="1121416.SAMN02745220_04916"/>
<name>A0A1M7YKC4_9BACT</name>
<keyword evidence="2" id="KW-1185">Reference proteome</keyword>
<dbReference type="AlphaFoldDB" id="A0A1M7YKC4"/>
<dbReference type="RefSeq" id="WP_159441376.1">
    <property type="nucleotide sequence ID" value="NZ_FRFE01000046.1"/>
</dbReference>
<proteinExistence type="predicted"/>
<reference evidence="1 2" key="1">
    <citation type="submission" date="2016-12" db="EMBL/GenBank/DDBJ databases">
        <authorList>
            <person name="Song W.-J."/>
            <person name="Kurnit D.M."/>
        </authorList>
    </citation>
    <scope>NUCLEOTIDE SEQUENCE [LARGE SCALE GENOMIC DNA]</scope>
    <source>
        <strain evidence="1 2">DSM 18488</strain>
    </source>
</reference>
<evidence type="ECO:0000313" key="1">
    <source>
        <dbReference type="EMBL" id="SHO53080.1"/>
    </source>
</evidence>
<evidence type="ECO:0008006" key="3">
    <source>
        <dbReference type="Google" id="ProtNLM"/>
    </source>
</evidence>
<protein>
    <recommendedName>
        <fullName evidence="3">Tripartite tricarboxylate transporter family receptor</fullName>
    </recommendedName>
</protein>
<evidence type="ECO:0000313" key="2">
    <source>
        <dbReference type="Proteomes" id="UP000184603"/>
    </source>
</evidence>